<name>A0A0L0VJ42_9BASI</name>
<keyword evidence="2" id="KW-1185">Reference proteome</keyword>
<evidence type="ECO:0000313" key="1">
    <source>
        <dbReference type="EMBL" id="KNE99288.1"/>
    </source>
</evidence>
<proteinExistence type="predicted"/>
<protein>
    <submittedName>
        <fullName evidence="1">Uncharacterized protein</fullName>
    </submittedName>
</protein>
<accession>A0A0L0VJ42</accession>
<sequence length="504" mass="57554">MNSYSIRYSCAIFYLIYQAGLALQTSIKTKGQNFLLDLNELPSEEWGLDSNTVPLEELGLDLNTVPPEEVGLGLNMVPLEQSSITSPCSTSPREAFMVSGAELNSPREQVSPVSAATHDFGTISHFPTIASKRKGIHLDVGQTCTSGKRHKAKFKQQSGGNMIGPMSKITLDQLLPKYFQITQANPVPTETPEDALNAVTHRSPEVGLISDYPEIINIYDWNWIVVDPTAETENNSHCQETTGKLNPDPNIFKYLNSLRREPLPGRLFWIPKGHEQDYLATYHANWVKKHLDSSIIPEIRPSPYNSGILHIIMRISDEKLYLESNMHTFLEIWARMKLRFDQKDRSEKQVKVAVDKRTSYLKKMVKITTTLSVFHLALFEGHEGGKLNKQHIPEFMLFIKHIFKQCEKYEAPTFNSNKDLAKKWHDLLNFRYNDSKSPIKDLALAWSTIQYWLEKTTEMSRLAQLTCHKDAVAIINKIIYFSNHQTIHRYLIEHKHASITGSKN</sequence>
<evidence type="ECO:0000313" key="2">
    <source>
        <dbReference type="Proteomes" id="UP000054564"/>
    </source>
</evidence>
<comment type="caution">
    <text evidence="1">The sequence shown here is derived from an EMBL/GenBank/DDBJ whole genome shotgun (WGS) entry which is preliminary data.</text>
</comment>
<dbReference type="Proteomes" id="UP000054564">
    <property type="component" value="Unassembled WGS sequence"/>
</dbReference>
<dbReference type="EMBL" id="AJIL01000047">
    <property type="protein sequence ID" value="KNE99288.1"/>
    <property type="molecule type" value="Genomic_DNA"/>
</dbReference>
<dbReference type="AlphaFoldDB" id="A0A0L0VJ42"/>
<dbReference type="OrthoDB" id="10635074at2759"/>
<organism evidence="1 2">
    <name type="scientific">Puccinia striiformis f. sp. tritici PST-78</name>
    <dbReference type="NCBI Taxonomy" id="1165861"/>
    <lineage>
        <taxon>Eukaryota</taxon>
        <taxon>Fungi</taxon>
        <taxon>Dikarya</taxon>
        <taxon>Basidiomycota</taxon>
        <taxon>Pucciniomycotina</taxon>
        <taxon>Pucciniomycetes</taxon>
        <taxon>Pucciniales</taxon>
        <taxon>Pucciniaceae</taxon>
        <taxon>Puccinia</taxon>
    </lineage>
</organism>
<gene>
    <name evidence="1" type="ORF">PSTG_07404</name>
</gene>
<reference evidence="2" key="1">
    <citation type="submission" date="2014-03" db="EMBL/GenBank/DDBJ databases">
        <title>The Genome Sequence of Puccinia striiformis f. sp. tritici PST-78.</title>
        <authorList>
            <consortium name="The Broad Institute Genome Sequencing Platform"/>
            <person name="Cuomo C."/>
            <person name="Hulbert S."/>
            <person name="Chen X."/>
            <person name="Walker B."/>
            <person name="Young S.K."/>
            <person name="Zeng Q."/>
            <person name="Gargeya S."/>
            <person name="Fitzgerald M."/>
            <person name="Haas B."/>
            <person name="Abouelleil A."/>
            <person name="Alvarado L."/>
            <person name="Arachchi H.M."/>
            <person name="Berlin A.M."/>
            <person name="Chapman S.B."/>
            <person name="Goldberg J."/>
            <person name="Griggs A."/>
            <person name="Gujja S."/>
            <person name="Hansen M."/>
            <person name="Howarth C."/>
            <person name="Imamovic A."/>
            <person name="Larimer J."/>
            <person name="McCowan C."/>
            <person name="Montmayeur A."/>
            <person name="Murphy C."/>
            <person name="Neiman D."/>
            <person name="Pearson M."/>
            <person name="Priest M."/>
            <person name="Roberts A."/>
            <person name="Saif S."/>
            <person name="Shea T."/>
            <person name="Sisk P."/>
            <person name="Sykes S."/>
            <person name="Wortman J."/>
            <person name="Nusbaum C."/>
            <person name="Birren B."/>
        </authorList>
    </citation>
    <scope>NUCLEOTIDE SEQUENCE [LARGE SCALE GENOMIC DNA]</scope>
    <source>
        <strain evidence="2">race PST-78</strain>
    </source>
</reference>